<keyword evidence="2" id="KW-0812">Transmembrane</keyword>
<protein>
    <submittedName>
        <fullName evidence="3">Uncharacterized protein</fullName>
    </submittedName>
</protein>
<feature type="region of interest" description="Disordered" evidence="1">
    <location>
        <begin position="1"/>
        <end position="386"/>
    </location>
</feature>
<feature type="transmembrane region" description="Helical" evidence="2">
    <location>
        <begin position="2098"/>
        <end position="2121"/>
    </location>
</feature>
<dbReference type="Proteomes" id="UP001295423">
    <property type="component" value="Unassembled WGS sequence"/>
</dbReference>
<evidence type="ECO:0000256" key="1">
    <source>
        <dbReference type="SAM" id="MobiDB-lite"/>
    </source>
</evidence>
<feature type="compositionally biased region" description="Polar residues" evidence="1">
    <location>
        <begin position="240"/>
        <end position="250"/>
    </location>
</feature>
<feature type="compositionally biased region" description="Gly residues" evidence="1">
    <location>
        <begin position="211"/>
        <end position="220"/>
    </location>
</feature>
<feature type="compositionally biased region" description="Low complexity" evidence="1">
    <location>
        <begin position="149"/>
        <end position="192"/>
    </location>
</feature>
<evidence type="ECO:0000313" key="3">
    <source>
        <dbReference type="EMBL" id="CAJ1944605.1"/>
    </source>
</evidence>
<gene>
    <name evidence="3" type="ORF">CYCCA115_LOCUS8971</name>
</gene>
<feature type="compositionally biased region" description="Basic residues" evidence="1">
    <location>
        <begin position="92"/>
        <end position="101"/>
    </location>
</feature>
<feature type="transmembrane region" description="Helical" evidence="2">
    <location>
        <begin position="2510"/>
        <end position="2534"/>
    </location>
</feature>
<dbReference type="EMBL" id="CAKOGP040001224">
    <property type="protein sequence ID" value="CAJ1944605.1"/>
    <property type="molecule type" value="Genomic_DNA"/>
</dbReference>
<proteinExistence type="predicted"/>
<comment type="caution">
    <text evidence="3">The sequence shown here is derived from an EMBL/GenBank/DDBJ whole genome shotgun (WGS) entry which is preliminary data.</text>
</comment>
<feature type="region of interest" description="Disordered" evidence="1">
    <location>
        <begin position="436"/>
        <end position="459"/>
    </location>
</feature>
<keyword evidence="4" id="KW-1185">Reference proteome</keyword>
<feature type="transmembrane region" description="Helical" evidence="2">
    <location>
        <begin position="2458"/>
        <end position="2482"/>
    </location>
</feature>
<sequence length="2643" mass="298494">MSDEDEQLALKPPAFNRLGSIGEAVVVEDDQSIRSGRSRGSRGSRASGSGRNKSKRDGLSSSRHSKHSSRHGLSSSRHSKKSSRDELTSPRHSSRSPRRPPRNNAAGLSVSMHNSVSQDSLSSFGSGRAKSVRIASNSSDSNLLMARHSGSGRAASSRNLNNQSFSSIGSGSRKSTRSSGGANNRSPARQRPAGGGGRGLGSRSASVAIGMGAGGRGRGLGARAQSVRLDRNAFAAPATPSRNPLMSASPHSAGRPGLIGSTSFGTPSSKRAKSSRRLAFSDDEDDKLHRRSTRRIAFDSSDDDDDALAMRRSRSSRRILSSDDEDENFGRSSGKSSRKLKTSFAEGTEGTPRKKTKRRMNREKGTRRRKSTRNLMGKPSRNDMSGRIATAPENIRVSNAGNFGLRLGKTLLFAPPGSENQFRDAIAAKAAIRKKKRKRKCPKLPWQKEEEEVDQSTTNTTQLTGASTVAGRKAIGLQVLRVAGDAEAIRSLQESTRTGGYVDLSQISKTPKMFAPRHLLEIERGASVLISNQSLIKHHNFQDLGEYGAVVVTMKAKDPLASADTTQKEEKPLKKLIKSQDIRDFDFESEVGRIERVWLTRLRRNIMANLDIVNGLRLSRQLQNYMPLQSASDAYLIAQIIAALEGKGGEEASFILDVAFKSRNISRIISQTASAIFDFKEHDYQLLRWIRLGDMSSRYILPGISQLPFTENLTPLRTYVPWIVTSLLSGKQEVIGSNEKYAIAQDMTAEIHGHEIINRNRYGTFIGRQKTIEFRSENRFPADDAVLRAFSTQPIQTMVDYGVVFTLRLLAQHWRNMVSADSNHFANDRLDQLDPFEAIRVYIPSVCIAISSFRGRSGWDSAVLAEFVKKCQYLKPAFTADKCRSLMNEMKHKIIPSLCAGIESISDPLNRWLDSISAACTLLENEARTIYQKITTVEIGLRLGYDLVTQVNFEIPSDEDLLMALLLHLRGKNPGKEVRERSLRDAISLMTPRDQRTLLELVKKNQIESKPAKFLLDRARALAKRILRREYFSEAIRHLSMGEETEDIFHDEWYWVFEGEKRGVYIFDEDSSTRDSDCFIHADSGVRRFFDLDDETVKFCTYIPIAEAISRAQRCYMNIELDHGKRFRFNAFMEFSFLRVALRQLAVVSLIFCEELDDARMTVLREVQLENQEAIEVRDMKLGNTYYVYNELTRTFDSFAYETQIRPGDPQWSRLTERKILKIAPQNMVLVGAGPSGFLTAIHCTESVLASGGMIKLYMESKAGRDAEYFESAEVVRLDQRWTAMLRYYLGTVFEDAFVPTSETNPMLGNNEPSEGFLEVATKDLENMLHIQVSKLWSKGLIQVFTDADARYDPETNAIMKDGQYLKVGDLLVRKLNGDGKKSDLSHSWKVTDVTKVTTLGIEDLKPNTEYAIYVALRDEVLPFKLTKVELQSRTYTFESLSDRSKDIVVQAHTLPAIYPKGTQRHMDVETFKIECLEPSSEGEYKSQVVPMKKVRNYKFTLDLHNTHVFQCVGKKEDSTTHLSTTTSEPYGLCCLQGAKVSFVMHNFGVTVRNKVTTVFGDNTKMVRQDAVVSQMVPLVRKKYWKYHFLHVLGGSLEALESLMEAIMRFAKKTKSFRRKTLQIRFVETCDNFSLGMEMTHVYRNWRAGIGQELAKSLKKPPAFDVIGMEPKDYIAQNIDKLWFQATLEVLTEAKAYAHSARRRVPHFYLAPSHSDDDVGELDVGDAFTLKEKPGERYEVVVKDDEFVFSRNANGHMTKMTLDRQVRRDSDLTRALDGVAESKIAVSVFTVGQFVNHRSARVNNEKDGYVYSFIGNEQATPHFMRADKLTGTAINAMLVNNFVRSAVENVPFVYRLEGYCVNTNTSNGQVVTSSIGSNHASDGFLRLGFSFKEGVDYLHAKVVESMDIGQNMEDVLSPDWKAKFAAPLVPRGMETNKEFIDRLRRTVHKLALEKFIVELKKDKLLATDTLMEVILRRKAQLDRKSKGYDYERYWDKFLNEIEDQLTEAEFEELEEYHCEVAKQVEHNVNAVVDFAKKESLYNERVRSEYFNQPKPVDAIINDGAMEAQLFPEAFITCAAIAALNLAFVLMPVERRGYNIFSACGLAVFNIILTGGIIVNAMRYKNKVEGLRIHFFHVKIKGIQRSVFALMDAKERSNLKLKNNPIASHLEEIVKKFRADVAYYGKPKPDEFMDAFEDFKKSINDPEAIQAFQRLLARHFIGDVYQDNAALRDSLVEMYLVCDDMHYKFTNGPAIKKGSSQAKALLKRLRLFSRRLEDSLQKGDIHLVILRLRRFVHWHAFSVVRAIYGLFCCSFAGSNIPLSPIQTETHGILKGALALSKQYQKEFMRREIVDLRNLHYATRESDMASMILCTACVIHYASWFMFGVRFLEFFIRVGDLTVDLAYFAFLLTAGWGLVISILPVLKKFYLLWGVWWNLGGKKRTRSKEKGPALRKLRRLTLFQIFLVYLRFCAGSASGIALVWNVALRVFPEEISSDLIVLSWISKREYGLFAAGGAIGLTLFVNFLSLISDFVLQFGLSPRTAQFICEGYRKQIEKTFKRMDIRKNDVESKLMQERRTWEYVAEEFCHKYRFDLVLSVDRFGAVYQYILSGMDPSAASPQLVISETAPSAAASGVEIAVARAS</sequence>
<reference evidence="3" key="1">
    <citation type="submission" date="2023-08" db="EMBL/GenBank/DDBJ databases">
        <authorList>
            <person name="Audoor S."/>
            <person name="Bilcke G."/>
        </authorList>
    </citation>
    <scope>NUCLEOTIDE SEQUENCE</scope>
</reference>
<keyword evidence="2" id="KW-1133">Transmembrane helix</keyword>
<evidence type="ECO:0000256" key="2">
    <source>
        <dbReference type="SAM" id="Phobius"/>
    </source>
</evidence>
<name>A0AAD2CTT9_9STRA</name>
<feature type="compositionally biased region" description="Polar residues" evidence="1">
    <location>
        <begin position="111"/>
        <end position="125"/>
    </location>
</feature>
<feature type="compositionally biased region" description="Basic residues" evidence="1">
    <location>
        <begin position="353"/>
        <end position="372"/>
    </location>
</feature>
<feature type="compositionally biased region" description="Low complexity" evidence="1">
    <location>
        <begin position="201"/>
        <end position="210"/>
    </location>
</feature>
<organism evidence="3 4">
    <name type="scientific">Cylindrotheca closterium</name>
    <dbReference type="NCBI Taxonomy" id="2856"/>
    <lineage>
        <taxon>Eukaryota</taxon>
        <taxon>Sar</taxon>
        <taxon>Stramenopiles</taxon>
        <taxon>Ochrophyta</taxon>
        <taxon>Bacillariophyta</taxon>
        <taxon>Bacillariophyceae</taxon>
        <taxon>Bacillariophycidae</taxon>
        <taxon>Bacillariales</taxon>
        <taxon>Bacillariaceae</taxon>
        <taxon>Cylindrotheca</taxon>
    </lineage>
</organism>
<accession>A0AAD2CTT9</accession>
<feature type="transmembrane region" description="Helical" evidence="2">
    <location>
        <begin position="2405"/>
        <end position="2437"/>
    </location>
</feature>
<keyword evidence="2" id="KW-0472">Membrane</keyword>
<feature type="transmembrane region" description="Helical" evidence="2">
    <location>
        <begin position="2073"/>
        <end position="2092"/>
    </location>
</feature>
<evidence type="ECO:0000313" key="4">
    <source>
        <dbReference type="Proteomes" id="UP001295423"/>
    </source>
</evidence>
<feature type="transmembrane region" description="Helical" evidence="2">
    <location>
        <begin position="2366"/>
        <end position="2385"/>
    </location>
</feature>